<keyword evidence="1" id="KW-0808">Transferase</keyword>
<organism evidence="1 2">
    <name type="scientific">Abeliophyllum distichum</name>
    <dbReference type="NCBI Taxonomy" id="126358"/>
    <lineage>
        <taxon>Eukaryota</taxon>
        <taxon>Viridiplantae</taxon>
        <taxon>Streptophyta</taxon>
        <taxon>Embryophyta</taxon>
        <taxon>Tracheophyta</taxon>
        <taxon>Spermatophyta</taxon>
        <taxon>Magnoliopsida</taxon>
        <taxon>eudicotyledons</taxon>
        <taxon>Gunneridae</taxon>
        <taxon>Pentapetalae</taxon>
        <taxon>asterids</taxon>
        <taxon>lamiids</taxon>
        <taxon>Lamiales</taxon>
        <taxon>Oleaceae</taxon>
        <taxon>Forsythieae</taxon>
        <taxon>Abeliophyllum</taxon>
    </lineage>
</organism>
<sequence>MGAMQVVVSESTSLAVSGPGAVVWKYNEMVLKTLKFLKDSVEDQNHIVSHMISLFLVEDTANLSREELLMKEIYNLKVDLENEKKNSELKLELEILKLQLSDE</sequence>
<keyword evidence="1" id="KW-0418">Kinase</keyword>
<protein>
    <submittedName>
        <fullName evidence="1">Serine/threonine-protein kinase BLUS1</fullName>
    </submittedName>
</protein>
<accession>A0ABD1V3M5</accession>
<proteinExistence type="predicted"/>
<name>A0ABD1V3M5_9LAMI</name>
<dbReference type="AlphaFoldDB" id="A0ABD1V3M5"/>
<keyword evidence="2" id="KW-1185">Reference proteome</keyword>
<dbReference type="GO" id="GO:0016301">
    <property type="term" value="F:kinase activity"/>
    <property type="evidence" value="ECO:0007669"/>
    <property type="project" value="UniProtKB-KW"/>
</dbReference>
<reference evidence="2" key="1">
    <citation type="submission" date="2024-07" db="EMBL/GenBank/DDBJ databases">
        <title>Two chromosome-level genome assemblies of Korean endemic species Abeliophyllum distichum and Forsythia ovata (Oleaceae).</title>
        <authorList>
            <person name="Jang H."/>
        </authorList>
    </citation>
    <scope>NUCLEOTIDE SEQUENCE [LARGE SCALE GENOMIC DNA]</scope>
</reference>
<comment type="caution">
    <text evidence="1">The sequence shown here is derived from an EMBL/GenBank/DDBJ whole genome shotgun (WGS) entry which is preliminary data.</text>
</comment>
<evidence type="ECO:0000313" key="2">
    <source>
        <dbReference type="Proteomes" id="UP001604336"/>
    </source>
</evidence>
<gene>
    <name evidence="1" type="ORF">Adt_05264</name>
</gene>
<dbReference type="Proteomes" id="UP001604336">
    <property type="component" value="Unassembled WGS sequence"/>
</dbReference>
<evidence type="ECO:0000313" key="1">
    <source>
        <dbReference type="EMBL" id="KAL2531913.1"/>
    </source>
</evidence>
<dbReference type="EMBL" id="JBFOLK010000002">
    <property type="protein sequence ID" value="KAL2531913.1"/>
    <property type="molecule type" value="Genomic_DNA"/>
</dbReference>